<dbReference type="EMBL" id="WJQT01000003">
    <property type="protein sequence ID" value="MRJ46609.1"/>
    <property type="molecule type" value="Genomic_DNA"/>
</dbReference>
<reference evidence="8 10" key="1">
    <citation type="submission" date="2019-11" db="EMBL/GenBank/DDBJ databases">
        <title>Characterisation of Fundicoccus ignavus gen. nov. sp. nov., a novel genus of the family Aerococcaceae from bulk tank milk.</title>
        <authorList>
            <person name="Siebert A."/>
            <person name="Huptas C."/>
            <person name="Wenning M."/>
            <person name="Scherer S."/>
            <person name="Doll E.V."/>
        </authorList>
    </citation>
    <scope>NUCLEOTIDE SEQUENCE [LARGE SCALE GENOMIC DNA]</scope>
    <source>
        <strain evidence="8 10">DSM 109652</strain>
    </source>
</reference>
<evidence type="ECO:0000256" key="3">
    <source>
        <dbReference type="ARBA" id="ARBA00022989"/>
    </source>
</evidence>
<accession>A0A6I2GIR1</accession>
<keyword evidence="3 5" id="KW-1133">Transmembrane helix</keyword>
<dbReference type="Proteomes" id="UP000430975">
    <property type="component" value="Unassembled WGS sequence"/>
</dbReference>
<name>A0A6I2GIR1_9LACT</name>
<evidence type="ECO:0000256" key="5">
    <source>
        <dbReference type="SAM" id="Phobius"/>
    </source>
</evidence>
<feature type="transmembrane region" description="Helical" evidence="5">
    <location>
        <begin position="81"/>
        <end position="101"/>
    </location>
</feature>
<dbReference type="GO" id="GO:0016020">
    <property type="term" value="C:membrane"/>
    <property type="evidence" value="ECO:0007669"/>
    <property type="project" value="UniProtKB-SubCell"/>
</dbReference>
<evidence type="ECO:0000313" key="9">
    <source>
        <dbReference type="Proteomes" id="UP000430975"/>
    </source>
</evidence>
<keyword evidence="4 5" id="KW-0472">Membrane</keyword>
<evidence type="ECO:0000256" key="1">
    <source>
        <dbReference type="ARBA" id="ARBA00004141"/>
    </source>
</evidence>
<dbReference type="InterPro" id="IPR049453">
    <property type="entry name" value="Memb_transporter_dom"/>
</dbReference>
<comment type="subcellular location">
    <subcellularLocation>
        <location evidence="1">Membrane</location>
        <topology evidence="1">Multi-pass membrane protein</topology>
    </subcellularLocation>
</comment>
<dbReference type="Pfam" id="PF13515">
    <property type="entry name" value="FUSC_2"/>
    <property type="match status" value="1"/>
</dbReference>
<sequence>MLMILGAIGIIHFVTFSRRCICLNFNKKIGWRTIKTATSVGIVITLFEWLNRGSGLLACLSAVYSLQTNTSQSVTFGKNRIIGNILGVFCAIFILLVQTSGWLPEAIALNLGTAVGIILLINLCNLFNLSHLVFPASAAYLVVILGDHGNDVIGYGLNRVLDTIIGSLISLAVNYVLPNPHLQDNY</sequence>
<dbReference type="EMBL" id="WJQS01000006">
    <property type="protein sequence ID" value="MRI85742.1"/>
    <property type="molecule type" value="Genomic_DNA"/>
</dbReference>
<keyword evidence="2 5" id="KW-0812">Transmembrane</keyword>
<gene>
    <name evidence="8" type="ORF">GF867_03370</name>
    <name evidence="7" type="ORF">GIY09_07670</name>
</gene>
<reference evidence="7 9" key="2">
    <citation type="submission" date="2019-11" db="EMBL/GenBank/DDBJ databases">
        <title>Characterisation of Fundicoccus ignavus gen. nov. sp. nov., a novel genus of the family Aerococcaceae isolated from bulk tank milk.</title>
        <authorList>
            <person name="Siebert A."/>
            <person name="Huptas C."/>
            <person name="Wenning M."/>
            <person name="Scherer S."/>
            <person name="Doll E.V."/>
        </authorList>
    </citation>
    <scope>NUCLEOTIDE SEQUENCE [LARGE SCALE GENOMIC DNA]</scope>
    <source>
        <strain evidence="7 9">WS4759</strain>
    </source>
</reference>
<evidence type="ECO:0000256" key="2">
    <source>
        <dbReference type="ARBA" id="ARBA00022692"/>
    </source>
</evidence>
<feature type="transmembrane region" description="Helical" evidence="5">
    <location>
        <begin position="107"/>
        <end position="127"/>
    </location>
</feature>
<evidence type="ECO:0000313" key="8">
    <source>
        <dbReference type="EMBL" id="MRJ46609.1"/>
    </source>
</evidence>
<dbReference type="Proteomes" id="UP000440066">
    <property type="component" value="Unassembled WGS sequence"/>
</dbReference>
<dbReference type="AlphaFoldDB" id="A0A6I2GIR1"/>
<evidence type="ECO:0000313" key="10">
    <source>
        <dbReference type="Proteomes" id="UP000440066"/>
    </source>
</evidence>
<organism evidence="7 9">
    <name type="scientific">Fundicoccus ignavus</name>
    <dbReference type="NCBI Taxonomy" id="2664442"/>
    <lineage>
        <taxon>Bacteria</taxon>
        <taxon>Bacillati</taxon>
        <taxon>Bacillota</taxon>
        <taxon>Bacilli</taxon>
        <taxon>Lactobacillales</taxon>
        <taxon>Aerococcaceae</taxon>
        <taxon>Fundicoccus</taxon>
    </lineage>
</organism>
<protein>
    <recommendedName>
        <fullName evidence="6">Integral membrane bound transporter domain-containing protein</fullName>
    </recommendedName>
</protein>
<proteinExistence type="predicted"/>
<comment type="caution">
    <text evidence="7">The sequence shown here is derived from an EMBL/GenBank/DDBJ whole genome shotgun (WGS) entry which is preliminary data.</text>
</comment>
<evidence type="ECO:0000259" key="6">
    <source>
        <dbReference type="Pfam" id="PF13515"/>
    </source>
</evidence>
<evidence type="ECO:0000313" key="7">
    <source>
        <dbReference type="EMBL" id="MRI85742.1"/>
    </source>
</evidence>
<keyword evidence="9" id="KW-1185">Reference proteome</keyword>
<evidence type="ECO:0000256" key="4">
    <source>
        <dbReference type="ARBA" id="ARBA00023136"/>
    </source>
</evidence>
<feature type="domain" description="Integral membrane bound transporter" evidence="6">
    <location>
        <begin position="43"/>
        <end position="173"/>
    </location>
</feature>